<keyword evidence="1" id="KW-0472">Membrane</keyword>
<dbReference type="InterPro" id="IPR005325">
    <property type="entry name" value="DUF308_memb"/>
</dbReference>
<comment type="caution">
    <text evidence="2">The sequence shown here is derived from an EMBL/GenBank/DDBJ whole genome shotgun (WGS) entry which is preliminary data.</text>
</comment>
<dbReference type="Proteomes" id="UP001139450">
    <property type="component" value="Unassembled WGS sequence"/>
</dbReference>
<sequence length="190" mass="21118">MSTFAYQTIRNTAKHWWLVLTGGVVLTLLGIWMLVFPVQSYISLSFAFALVILTAGVFEFTFAVFNLTAKGWGLTLLSGLADLFIGGYLYSHPAITMTLLPFILGFWLLFRGILAIWGAWGVKSFGFDDWAWLMLVGIAIVLFAIVVLTNPLFGALNIVIWTGVAFVSAGAFRIYLSFKLRDLKNRLPGH</sequence>
<feature type="transmembrane region" description="Helical" evidence="1">
    <location>
        <begin position="72"/>
        <end position="91"/>
    </location>
</feature>
<accession>A0A9X1WZ70</accession>
<dbReference type="RefSeq" id="WP_245128178.1">
    <property type="nucleotide sequence ID" value="NZ_JALJEJ010000001.1"/>
</dbReference>
<evidence type="ECO:0000313" key="2">
    <source>
        <dbReference type="EMBL" id="MCJ8208347.1"/>
    </source>
</evidence>
<evidence type="ECO:0000313" key="3">
    <source>
        <dbReference type="Proteomes" id="UP001139450"/>
    </source>
</evidence>
<reference evidence="2" key="1">
    <citation type="submission" date="2022-04" db="EMBL/GenBank/DDBJ databases">
        <title>Mucilaginibacter sp. RS28 isolated from freshwater.</title>
        <authorList>
            <person name="Ko S.-R."/>
        </authorList>
    </citation>
    <scope>NUCLEOTIDE SEQUENCE</scope>
    <source>
        <strain evidence="2">RS28</strain>
    </source>
</reference>
<dbReference type="PANTHER" id="PTHR34989">
    <property type="entry name" value="PROTEIN HDED"/>
    <property type="match status" value="1"/>
</dbReference>
<protein>
    <submittedName>
        <fullName evidence="2">DUF308 domain-containing protein</fullName>
    </submittedName>
</protein>
<keyword evidence="1" id="KW-1133">Transmembrane helix</keyword>
<organism evidence="2 3">
    <name type="scientific">Mucilaginibacter straminoryzae</name>
    <dbReference type="NCBI Taxonomy" id="2932774"/>
    <lineage>
        <taxon>Bacteria</taxon>
        <taxon>Pseudomonadati</taxon>
        <taxon>Bacteroidota</taxon>
        <taxon>Sphingobacteriia</taxon>
        <taxon>Sphingobacteriales</taxon>
        <taxon>Sphingobacteriaceae</taxon>
        <taxon>Mucilaginibacter</taxon>
    </lineage>
</organism>
<keyword evidence="3" id="KW-1185">Reference proteome</keyword>
<gene>
    <name evidence="2" type="ORF">MUY27_01415</name>
</gene>
<name>A0A9X1WZ70_9SPHI</name>
<evidence type="ECO:0000256" key="1">
    <source>
        <dbReference type="SAM" id="Phobius"/>
    </source>
</evidence>
<dbReference type="AlphaFoldDB" id="A0A9X1WZ70"/>
<feature type="transmembrane region" description="Helical" evidence="1">
    <location>
        <begin position="41"/>
        <end position="65"/>
    </location>
</feature>
<dbReference type="InterPro" id="IPR052712">
    <property type="entry name" value="Acid_resist_chaperone_HdeD"/>
</dbReference>
<feature type="transmembrane region" description="Helical" evidence="1">
    <location>
        <begin position="155"/>
        <end position="176"/>
    </location>
</feature>
<feature type="transmembrane region" description="Helical" evidence="1">
    <location>
        <begin position="97"/>
        <end position="118"/>
    </location>
</feature>
<dbReference type="EMBL" id="JALJEJ010000001">
    <property type="protein sequence ID" value="MCJ8208347.1"/>
    <property type="molecule type" value="Genomic_DNA"/>
</dbReference>
<feature type="transmembrane region" description="Helical" evidence="1">
    <location>
        <begin position="130"/>
        <end position="149"/>
    </location>
</feature>
<proteinExistence type="predicted"/>
<feature type="transmembrane region" description="Helical" evidence="1">
    <location>
        <begin position="16"/>
        <end position="35"/>
    </location>
</feature>
<dbReference type="GO" id="GO:0005886">
    <property type="term" value="C:plasma membrane"/>
    <property type="evidence" value="ECO:0007669"/>
    <property type="project" value="TreeGrafter"/>
</dbReference>
<dbReference type="PANTHER" id="PTHR34989:SF1">
    <property type="entry name" value="PROTEIN HDED"/>
    <property type="match status" value="1"/>
</dbReference>
<keyword evidence="1" id="KW-0812">Transmembrane</keyword>
<dbReference type="Pfam" id="PF03729">
    <property type="entry name" value="DUF308"/>
    <property type="match status" value="2"/>
</dbReference>